<organism evidence="1 2">
    <name type="scientific">Dendrothele bispora (strain CBS 962.96)</name>
    <dbReference type="NCBI Taxonomy" id="1314807"/>
    <lineage>
        <taxon>Eukaryota</taxon>
        <taxon>Fungi</taxon>
        <taxon>Dikarya</taxon>
        <taxon>Basidiomycota</taxon>
        <taxon>Agaricomycotina</taxon>
        <taxon>Agaricomycetes</taxon>
        <taxon>Agaricomycetidae</taxon>
        <taxon>Agaricales</taxon>
        <taxon>Agaricales incertae sedis</taxon>
        <taxon>Dendrothele</taxon>
    </lineage>
</organism>
<name>A0A4S8MV51_DENBC</name>
<dbReference type="AlphaFoldDB" id="A0A4S8MV51"/>
<sequence>METDDSVNASSSESSALTDGDWFASSTKIHPSWDWVIDPDAQIPWETSQFFDRPVDVPSERSEAKKWLRGLLGRGSGGWDNEYLATDYIDALKDAVLIRRDIVSGQLVWDGPSDPLADWETEEWCRIQVIMKAYKFQSYPDNYISTNYSNHLLGALINHPNDNIQADNNRSVG</sequence>
<protein>
    <submittedName>
        <fullName evidence="1">Uncharacterized protein</fullName>
    </submittedName>
</protein>
<evidence type="ECO:0000313" key="2">
    <source>
        <dbReference type="Proteomes" id="UP000297245"/>
    </source>
</evidence>
<proteinExistence type="predicted"/>
<dbReference type="Proteomes" id="UP000297245">
    <property type="component" value="Unassembled WGS sequence"/>
</dbReference>
<accession>A0A4S8MV51</accession>
<dbReference type="EMBL" id="ML179043">
    <property type="protein sequence ID" value="THV06294.1"/>
    <property type="molecule type" value="Genomic_DNA"/>
</dbReference>
<reference evidence="1 2" key="1">
    <citation type="journal article" date="2019" name="Nat. Ecol. Evol.">
        <title>Megaphylogeny resolves global patterns of mushroom evolution.</title>
        <authorList>
            <person name="Varga T."/>
            <person name="Krizsan K."/>
            <person name="Foldi C."/>
            <person name="Dima B."/>
            <person name="Sanchez-Garcia M."/>
            <person name="Sanchez-Ramirez S."/>
            <person name="Szollosi G.J."/>
            <person name="Szarkandi J.G."/>
            <person name="Papp V."/>
            <person name="Albert L."/>
            <person name="Andreopoulos W."/>
            <person name="Angelini C."/>
            <person name="Antonin V."/>
            <person name="Barry K.W."/>
            <person name="Bougher N.L."/>
            <person name="Buchanan P."/>
            <person name="Buyck B."/>
            <person name="Bense V."/>
            <person name="Catcheside P."/>
            <person name="Chovatia M."/>
            <person name="Cooper J."/>
            <person name="Damon W."/>
            <person name="Desjardin D."/>
            <person name="Finy P."/>
            <person name="Geml J."/>
            <person name="Haridas S."/>
            <person name="Hughes K."/>
            <person name="Justo A."/>
            <person name="Karasinski D."/>
            <person name="Kautmanova I."/>
            <person name="Kiss B."/>
            <person name="Kocsube S."/>
            <person name="Kotiranta H."/>
            <person name="LaButti K.M."/>
            <person name="Lechner B.E."/>
            <person name="Liimatainen K."/>
            <person name="Lipzen A."/>
            <person name="Lukacs Z."/>
            <person name="Mihaltcheva S."/>
            <person name="Morgado L.N."/>
            <person name="Niskanen T."/>
            <person name="Noordeloos M.E."/>
            <person name="Ohm R.A."/>
            <person name="Ortiz-Santana B."/>
            <person name="Ovrebo C."/>
            <person name="Racz N."/>
            <person name="Riley R."/>
            <person name="Savchenko A."/>
            <person name="Shiryaev A."/>
            <person name="Soop K."/>
            <person name="Spirin V."/>
            <person name="Szebenyi C."/>
            <person name="Tomsovsky M."/>
            <person name="Tulloss R.E."/>
            <person name="Uehling J."/>
            <person name="Grigoriev I.V."/>
            <person name="Vagvolgyi C."/>
            <person name="Papp T."/>
            <person name="Martin F.M."/>
            <person name="Miettinen O."/>
            <person name="Hibbett D.S."/>
            <person name="Nagy L.G."/>
        </authorList>
    </citation>
    <scope>NUCLEOTIDE SEQUENCE [LARGE SCALE GENOMIC DNA]</scope>
    <source>
        <strain evidence="1 2">CBS 962.96</strain>
    </source>
</reference>
<keyword evidence="2" id="KW-1185">Reference proteome</keyword>
<evidence type="ECO:0000313" key="1">
    <source>
        <dbReference type="EMBL" id="THV06294.1"/>
    </source>
</evidence>
<gene>
    <name evidence="1" type="ORF">K435DRAFT_789448</name>
</gene>